<dbReference type="AlphaFoldDB" id="A0A6J5U8Q8"/>
<protein>
    <submittedName>
        <fullName evidence="1">Uncharacterized protein</fullName>
    </submittedName>
</protein>
<dbReference type="EMBL" id="CAEKKB010000003">
    <property type="protein sequence ID" value="CAB4303394.1"/>
    <property type="molecule type" value="Genomic_DNA"/>
</dbReference>
<dbReference type="Proteomes" id="UP000507245">
    <property type="component" value="Unassembled WGS sequence"/>
</dbReference>
<proteinExistence type="predicted"/>
<organism evidence="1 3">
    <name type="scientific">Prunus armeniaca</name>
    <name type="common">Apricot</name>
    <name type="synonym">Armeniaca vulgaris</name>
    <dbReference type="NCBI Taxonomy" id="36596"/>
    <lineage>
        <taxon>Eukaryota</taxon>
        <taxon>Viridiplantae</taxon>
        <taxon>Streptophyta</taxon>
        <taxon>Embryophyta</taxon>
        <taxon>Tracheophyta</taxon>
        <taxon>Spermatophyta</taxon>
        <taxon>Magnoliopsida</taxon>
        <taxon>eudicotyledons</taxon>
        <taxon>Gunneridae</taxon>
        <taxon>Pentapetalae</taxon>
        <taxon>rosids</taxon>
        <taxon>fabids</taxon>
        <taxon>Rosales</taxon>
        <taxon>Rosaceae</taxon>
        <taxon>Amygdaloideae</taxon>
        <taxon>Amygdaleae</taxon>
        <taxon>Prunus</taxon>
    </lineage>
</organism>
<evidence type="ECO:0000313" key="1">
    <source>
        <dbReference type="EMBL" id="CAB4272820.1"/>
    </source>
</evidence>
<gene>
    <name evidence="1" type="ORF">CURHAP_LOCUS19644</name>
    <name evidence="2" type="ORF">ORAREDHAP_LOCUS19539</name>
</gene>
<keyword evidence="4" id="KW-1185">Reference proteome</keyword>
<evidence type="ECO:0000313" key="3">
    <source>
        <dbReference type="Proteomes" id="UP000507222"/>
    </source>
</evidence>
<name>A0A6J5U8Q8_PRUAR</name>
<dbReference type="Proteomes" id="UP000507222">
    <property type="component" value="Unassembled WGS sequence"/>
</dbReference>
<accession>A0A6J5U8Q8</accession>
<reference evidence="1 3" key="2">
    <citation type="submission" date="2020-05" db="EMBL/GenBank/DDBJ databases">
        <authorList>
            <person name="Campoy J."/>
            <person name="Schneeberger K."/>
            <person name="Spophaly S."/>
        </authorList>
    </citation>
    <scope>NUCLEOTIDE SEQUENCE [LARGE SCALE GENOMIC DNA]</scope>
    <source>
        <strain evidence="1">PruArmRojPasFocal</strain>
    </source>
</reference>
<reference evidence="4" key="1">
    <citation type="journal article" date="2020" name="Genome Biol.">
        <title>Gamete binning: chromosome-level and haplotype-resolved genome assembly enabled by high-throughput single-cell sequencing of gamete genomes.</title>
        <authorList>
            <person name="Campoy J.A."/>
            <person name="Sun H."/>
            <person name="Goel M."/>
            <person name="Jiao W.-B."/>
            <person name="Folz-Donahue K."/>
            <person name="Wang N."/>
            <person name="Rubio M."/>
            <person name="Liu C."/>
            <person name="Kukat C."/>
            <person name="Ruiz D."/>
            <person name="Huettel B."/>
            <person name="Schneeberger K."/>
        </authorList>
    </citation>
    <scope>NUCLEOTIDE SEQUENCE [LARGE SCALE GENOMIC DNA]</scope>
    <source>
        <strain evidence="4">cv. Rojo Pasion</strain>
    </source>
</reference>
<evidence type="ECO:0000313" key="2">
    <source>
        <dbReference type="EMBL" id="CAB4303394.1"/>
    </source>
</evidence>
<sequence>MVALPYLDQLVGGVVGGGGGGAEVGAEGEAPGAAAKTVMASFWPDWQWVP</sequence>
<evidence type="ECO:0000313" key="4">
    <source>
        <dbReference type="Proteomes" id="UP000507245"/>
    </source>
</evidence>
<dbReference type="EMBL" id="CAEKDK010000003">
    <property type="protein sequence ID" value="CAB4272820.1"/>
    <property type="molecule type" value="Genomic_DNA"/>
</dbReference>